<evidence type="ECO:0000313" key="3">
    <source>
        <dbReference type="Proteomes" id="UP000265618"/>
    </source>
</evidence>
<organism evidence="1 3">
    <name type="scientific">Kipferlia bialata</name>
    <dbReference type="NCBI Taxonomy" id="797122"/>
    <lineage>
        <taxon>Eukaryota</taxon>
        <taxon>Metamonada</taxon>
        <taxon>Carpediemonas-like organisms</taxon>
        <taxon>Kipferlia</taxon>
    </lineage>
</organism>
<proteinExistence type="predicted"/>
<dbReference type="Proteomes" id="UP000265618">
    <property type="component" value="Unassembled WGS sequence"/>
</dbReference>
<name>A0A9K3GDI1_9EUKA</name>
<keyword evidence="3" id="KW-1185">Reference proteome</keyword>
<dbReference type="EMBL" id="BDIP01000189">
    <property type="protein sequence ID" value="GIQ80534.1"/>
    <property type="molecule type" value="Genomic_DNA"/>
</dbReference>
<gene>
    <name evidence="1" type="ORF">KIPB_000483</name>
    <name evidence="2" type="ORF">KIPB_001348</name>
</gene>
<dbReference type="AlphaFoldDB" id="A0A9K3GDI1"/>
<accession>A0A9K3GDI1</accession>
<dbReference type="EMBL" id="BDIP01000054">
    <property type="protein sequence ID" value="GIQ79784.1"/>
    <property type="molecule type" value="Genomic_DNA"/>
</dbReference>
<evidence type="ECO:0000313" key="2">
    <source>
        <dbReference type="EMBL" id="GIQ80534.1"/>
    </source>
</evidence>
<evidence type="ECO:0000313" key="1">
    <source>
        <dbReference type="EMBL" id="GIQ79784.1"/>
    </source>
</evidence>
<protein>
    <submittedName>
        <fullName evidence="1">Uncharacterized protein</fullName>
    </submittedName>
</protein>
<reference evidence="1" key="1">
    <citation type="submission" date="2016-10" db="EMBL/GenBank/DDBJ databases">
        <authorList>
            <person name="Tanifuji G."/>
            <person name="Kume K."/>
            <person name="Nakayama T."/>
            <person name="Takabayashi S."/>
            <person name="Hashimoto T."/>
        </authorList>
    </citation>
    <scope>NUCLEOTIDE SEQUENCE</scope>
    <source>
        <strain evidence="1">NY0173</strain>
    </source>
</reference>
<sequence>MDHFIVPKEAAIEYGTFAGLIDKEGPLCHQEGGQTEKGVWKDRVVVLSGCSCFVFEQRGGADGVLAPNSPCVECFALDGSHISEGTSAHGSFLEVQCHGVGPKDPIQTHRFSTVENLEATAAKAGGYAQTTRQKKRSRDMSLQDWAETFRFYSTHGASLRAGVLRGIHAADLRFKVWLLAPDGSPLDGTLDAPLVGAETEYLRSMLIQLHNVKGVGFVLANAYVDVWGSPRPELVLDTLAMAGYAAILCSVKPAL</sequence>
<comment type="caution">
    <text evidence="1">The sequence shown here is derived from an EMBL/GenBank/DDBJ whole genome shotgun (WGS) entry which is preliminary data.</text>
</comment>
<reference evidence="1 3" key="2">
    <citation type="journal article" date="2018" name="PLoS ONE">
        <title>The draft genome of Kipferlia bialata reveals reductive genome evolution in fornicate parasites.</title>
        <authorList>
            <person name="Tanifuji G."/>
            <person name="Takabayashi S."/>
            <person name="Kume K."/>
            <person name="Takagi M."/>
            <person name="Nakayama T."/>
            <person name="Kamikawa R."/>
            <person name="Inagaki Y."/>
            <person name="Hashimoto T."/>
        </authorList>
    </citation>
    <scope>NUCLEOTIDE SEQUENCE [LARGE SCALE GENOMIC DNA]</scope>
    <source>
        <strain evidence="1">NY0173</strain>
    </source>
</reference>